<comment type="caution">
    <text evidence="2">The sequence shown here is derived from an EMBL/GenBank/DDBJ whole genome shotgun (WGS) entry which is preliminary data.</text>
</comment>
<evidence type="ECO:0000313" key="2">
    <source>
        <dbReference type="EMBL" id="KGD62468.1"/>
    </source>
</evidence>
<keyword evidence="1" id="KW-0812">Transmembrane</keyword>
<gene>
    <name evidence="2" type="ORF">T9A_00759</name>
</gene>
<reference evidence="2 3" key="1">
    <citation type="submission" date="2012-09" db="EMBL/GenBank/DDBJ databases">
        <title>Genome Sequence of alkane-degrading Bacterium Alcanivorax jadensis T9.</title>
        <authorList>
            <person name="Lai Q."/>
            <person name="Shao Z."/>
        </authorList>
    </citation>
    <scope>NUCLEOTIDE SEQUENCE [LARGE SCALE GENOMIC DNA]</scope>
    <source>
        <strain evidence="2 3">T9</strain>
    </source>
</reference>
<evidence type="ECO:0008006" key="4">
    <source>
        <dbReference type="Google" id="ProtNLM"/>
    </source>
</evidence>
<keyword evidence="1" id="KW-1133">Transmembrane helix</keyword>
<feature type="transmembrane region" description="Helical" evidence="1">
    <location>
        <begin position="69"/>
        <end position="86"/>
    </location>
</feature>
<dbReference type="Proteomes" id="UP000029443">
    <property type="component" value="Unassembled WGS sequence"/>
</dbReference>
<feature type="transmembrane region" description="Helical" evidence="1">
    <location>
        <begin position="286"/>
        <end position="306"/>
    </location>
</feature>
<accession>A0ABR4WGJ9</accession>
<feature type="transmembrane region" description="Helical" evidence="1">
    <location>
        <begin position="247"/>
        <end position="274"/>
    </location>
</feature>
<feature type="transmembrane region" description="Helical" evidence="1">
    <location>
        <begin position="312"/>
        <end position="329"/>
    </location>
</feature>
<keyword evidence="3" id="KW-1185">Reference proteome</keyword>
<sequence>MAFLGSLILSLLAFYSDPVINRDGMLYIDMAQSIAEHGGNVEQFNWPFFSYFLAGVISISPFSDTVTSMMVVSLFSAGATALLAVLLGSMTAKRFVFLAVLVALAFPGFNDNRAQILRDWPAWFFSLGAIYAVIRFDETLRWRYALAGVALLLMGMLCRLEVAGLGMALGLAWGLKGGRRKLLVLGSLVVTAMLVGLWYAFEGDFGERIRLYLDALDVVARYQEFMTISQKFADTFIHEYSREYGGLVLFVGLVSIIPAQLLALLGPYLLALFMGKATLPDREKRIYGTVFVIWFLILVVFLTAYFLLSSRYVVLLALVVMPWLFLRFAQGYENGSAKWRSVAVFVLAMMALTGSYSSSAREKMSLVQAGHWLIEQNSPVVYFNDPRISFYAGRTYFMSPMEQPDAVASGEFLVWLVDRDDMERLIDENRVSLRVVEVFDSGGDDVVLVMAGL</sequence>
<keyword evidence="1" id="KW-0472">Membrane</keyword>
<organism evidence="2 3">
    <name type="scientific">Alcanivorax jadensis T9</name>
    <dbReference type="NCBI Taxonomy" id="1177181"/>
    <lineage>
        <taxon>Bacteria</taxon>
        <taxon>Pseudomonadati</taxon>
        <taxon>Pseudomonadota</taxon>
        <taxon>Gammaproteobacteria</taxon>
        <taxon>Oceanospirillales</taxon>
        <taxon>Alcanivoracaceae</taxon>
        <taxon>Alcanivorax</taxon>
    </lineage>
</organism>
<dbReference type="EMBL" id="ARXU01000002">
    <property type="protein sequence ID" value="KGD62468.1"/>
    <property type="molecule type" value="Genomic_DNA"/>
</dbReference>
<feature type="transmembrane region" description="Helical" evidence="1">
    <location>
        <begin position="146"/>
        <end position="175"/>
    </location>
</feature>
<evidence type="ECO:0000313" key="3">
    <source>
        <dbReference type="Proteomes" id="UP000029443"/>
    </source>
</evidence>
<feature type="transmembrane region" description="Helical" evidence="1">
    <location>
        <begin position="182"/>
        <end position="201"/>
    </location>
</feature>
<name>A0ABR4WGJ9_9GAMM</name>
<evidence type="ECO:0000256" key="1">
    <source>
        <dbReference type="SAM" id="Phobius"/>
    </source>
</evidence>
<feature type="transmembrane region" description="Helical" evidence="1">
    <location>
        <begin position="92"/>
        <end position="109"/>
    </location>
</feature>
<feature type="transmembrane region" description="Helical" evidence="1">
    <location>
        <begin position="341"/>
        <end position="358"/>
    </location>
</feature>
<protein>
    <recommendedName>
        <fullName evidence="4">Glycosyltransferase RgtA/B/C/D-like domain-containing protein</fullName>
    </recommendedName>
</protein>
<proteinExistence type="predicted"/>